<name>A0A9D9IPR2_9BACT</name>
<dbReference type="SFLD" id="SFLDG01129">
    <property type="entry name" value="C1.5:_HAD__Beta-PGM__Phosphata"/>
    <property type="match status" value="1"/>
</dbReference>
<comment type="caution">
    <text evidence="1">The sequence shown here is derived from an EMBL/GenBank/DDBJ whole genome shotgun (WGS) entry which is preliminary data.</text>
</comment>
<gene>
    <name evidence="1" type="ORF">IAB88_03890</name>
</gene>
<dbReference type="PANTHER" id="PTHR47478">
    <property type="match status" value="1"/>
</dbReference>
<dbReference type="InterPro" id="IPR036412">
    <property type="entry name" value="HAD-like_sf"/>
</dbReference>
<evidence type="ECO:0000313" key="2">
    <source>
        <dbReference type="Proteomes" id="UP000823598"/>
    </source>
</evidence>
<dbReference type="InterPro" id="IPR011951">
    <property type="entry name" value="HAD-SF_hydro_IA_YjjG/PynA"/>
</dbReference>
<accession>A0A9D9IPR2</accession>
<dbReference type="NCBIfam" id="TIGR02254">
    <property type="entry name" value="YjjG_YfnB"/>
    <property type="match status" value="1"/>
</dbReference>
<dbReference type="PANTHER" id="PTHR47478:SF1">
    <property type="entry name" value="PYRIMIDINE 5'-NUCLEOTIDASE YJJG"/>
    <property type="match status" value="1"/>
</dbReference>
<proteinExistence type="predicted"/>
<dbReference type="InterPro" id="IPR023198">
    <property type="entry name" value="PGP-like_dom2"/>
</dbReference>
<dbReference type="NCBIfam" id="TIGR01549">
    <property type="entry name" value="HAD-SF-IA-v1"/>
    <property type="match status" value="1"/>
</dbReference>
<dbReference type="SFLD" id="SFLDS00003">
    <property type="entry name" value="Haloacid_Dehalogenase"/>
    <property type="match status" value="1"/>
</dbReference>
<dbReference type="SUPFAM" id="SSF56784">
    <property type="entry name" value="HAD-like"/>
    <property type="match status" value="1"/>
</dbReference>
<dbReference type="AlphaFoldDB" id="A0A9D9IPR2"/>
<sequence length="235" mass="26978">MAAFDDIRTVFIDLDDTIWDFTANSKVAMREVYAKYGLGVQCPYERFIESYLKHNADLWTLYHHGQISKEYLISERFRVAFEECGIRIDDPSMPVNFNNDYLETIVLCDHVVDGARHLLEHLRRRGPVYVLSNGFENLQYRKLRSGKLDKYIDKLVLSDDINVTKPDRRLFDYALQVVGGEAATTVMIGDNYDADILGAKNAGWRTIFFDRRGDIADTPAADLVVTSLSEIESYL</sequence>
<protein>
    <submittedName>
        <fullName evidence="1">Noncanonical pyrimidine nucleotidase, YjjG family</fullName>
    </submittedName>
</protein>
<dbReference type="InterPro" id="IPR023214">
    <property type="entry name" value="HAD_sf"/>
</dbReference>
<evidence type="ECO:0000313" key="1">
    <source>
        <dbReference type="EMBL" id="MBO8476115.1"/>
    </source>
</evidence>
<dbReference type="Gene3D" id="1.10.150.240">
    <property type="entry name" value="Putative phosphatase, domain 2"/>
    <property type="match status" value="1"/>
</dbReference>
<dbReference type="Pfam" id="PF00702">
    <property type="entry name" value="Hydrolase"/>
    <property type="match status" value="1"/>
</dbReference>
<dbReference type="EMBL" id="JADIMC010000045">
    <property type="protein sequence ID" value="MBO8476115.1"/>
    <property type="molecule type" value="Genomic_DNA"/>
</dbReference>
<dbReference type="Proteomes" id="UP000823598">
    <property type="component" value="Unassembled WGS sequence"/>
</dbReference>
<dbReference type="InterPro" id="IPR006439">
    <property type="entry name" value="HAD-SF_hydro_IA"/>
</dbReference>
<dbReference type="GO" id="GO:0008253">
    <property type="term" value="F:5'-nucleotidase activity"/>
    <property type="evidence" value="ECO:0007669"/>
    <property type="project" value="InterPro"/>
</dbReference>
<reference evidence="1" key="2">
    <citation type="journal article" date="2021" name="PeerJ">
        <title>Extensive microbial diversity within the chicken gut microbiome revealed by metagenomics and culture.</title>
        <authorList>
            <person name="Gilroy R."/>
            <person name="Ravi A."/>
            <person name="Getino M."/>
            <person name="Pursley I."/>
            <person name="Horton D.L."/>
            <person name="Alikhan N.F."/>
            <person name="Baker D."/>
            <person name="Gharbi K."/>
            <person name="Hall N."/>
            <person name="Watson M."/>
            <person name="Adriaenssens E.M."/>
            <person name="Foster-Nyarko E."/>
            <person name="Jarju S."/>
            <person name="Secka A."/>
            <person name="Antonio M."/>
            <person name="Oren A."/>
            <person name="Chaudhuri R.R."/>
            <person name="La Ragione R."/>
            <person name="Hildebrand F."/>
            <person name="Pallen M.J."/>
        </authorList>
    </citation>
    <scope>NUCLEOTIDE SEQUENCE</scope>
    <source>
        <strain evidence="1">6919</strain>
    </source>
</reference>
<reference evidence="1" key="1">
    <citation type="submission" date="2020-10" db="EMBL/GenBank/DDBJ databases">
        <authorList>
            <person name="Gilroy R."/>
        </authorList>
    </citation>
    <scope>NUCLEOTIDE SEQUENCE</scope>
    <source>
        <strain evidence="1">6919</strain>
    </source>
</reference>
<dbReference type="NCBIfam" id="TIGR01509">
    <property type="entry name" value="HAD-SF-IA-v3"/>
    <property type="match status" value="1"/>
</dbReference>
<dbReference type="Gene3D" id="3.40.50.1000">
    <property type="entry name" value="HAD superfamily/HAD-like"/>
    <property type="match status" value="1"/>
</dbReference>
<organism evidence="1 2">
    <name type="scientific">Candidatus Limisoma faecipullorum</name>
    <dbReference type="NCBI Taxonomy" id="2840854"/>
    <lineage>
        <taxon>Bacteria</taxon>
        <taxon>Pseudomonadati</taxon>
        <taxon>Bacteroidota</taxon>
        <taxon>Bacteroidia</taxon>
        <taxon>Bacteroidales</taxon>
        <taxon>Candidatus Limisoma</taxon>
    </lineage>
</organism>
<dbReference type="InterPro" id="IPR052550">
    <property type="entry name" value="Pyrimidine_5'-ntase_YjjG"/>
</dbReference>